<dbReference type="PANTHER" id="PTHR43236:SF2">
    <property type="entry name" value="BLL0069 PROTEIN"/>
    <property type="match status" value="1"/>
</dbReference>
<dbReference type="GO" id="GO:0003677">
    <property type="term" value="F:DNA binding"/>
    <property type="evidence" value="ECO:0007669"/>
    <property type="project" value="InterPro"/>
</dbReference>
<dbReference type="InterPro" id="IPR001387">
    <property type="entry name" value="Cro/C1-type_HTH"/>
</dbReference>
<dbReference type="RefSeq" id="WP_045360678.1">
    <property type="nucleotide sequence ID" value="NZ_BBPA01000059.1"/>
</dbReference>
<dbReference type="Proteomes" id="UP000030321">
    <property type="component" value="Unassembled WGS sequence"/>
</dbReference>
<comment type="similarity">
    <text evidence="1">Belongs to the short-chain fatty acyl-CoA assimilation regulator (ScfR) family.</text>
</comment>
<dbReference type="SMART" id="SM00530">
    <property type="entry name" value="HTH_XRE"/>
    <property type="match status" value="1"/>
</dbReference>
<dbReference type="SUPFAM" id="SSF47413">
    <property type="entry name" value="lambda repressor-like DNA-binding domains"/>
    <property type="match status" value="1"/>
</dbReference>
<evidence type="ECO:0000259" key="2">
    <source>
        <dbReference type="PROSITE" id="PS50943"/>
    </source>
</evidence>
<dbReference type="Pfam" id="PF06114">
    <property type="entry name" value="Peptidase_M78"/>
    <property type="match status" value="1"/>
</dbReference>
<dbReference type="AlphaFoldDB" id="A0A0A1VYK4"/>
<dbReference type="Gene3D" id="1.10.10.2910">
    <property type="match status" value="1"/>
</dbReference>
<organism evidence="3 4">
    <name type="scientific">Microcystis aeruginosa NIES-44</name>
    <dbReference type="NCBI Taxonomy" id="449439"/>
    <lineage>
        <taxon>Bacteria</taxon>
        <taxon>Bacillati</taxon>
        <taxon>Cyanobacteriota</taxon>
        <taxon>Cyanophyceae</taxon>
        <taxon>Oscillatoriophycideae</taxon>
        <taxon>Chroococcales</taxon>
        <taxon>Microcystaceae</taxon>
        <taxon>Microcystis</taxon>
    </lineage>
</organism>
<evidence type="ECO:0000256" key="1">
    <source>
        <dbReference type="ARBA" id="ARBA00007227"/>
    </source>
</evidence>
<feature type="domain" description="HTH cro/C1-type" evidence="2">
    <location>
        <begin position="16"/>
        <end position="67"/>
    </location>
</feature>
<dbReference type="Gene3D" id="1.10.260.40">
    <property type="entry name" value="lambda repressor-like DNA-binding domains"/>
    <property type="match status" value="1"/>
</dbReference>
<dbReference type="InterPro" id="IPR010982">
    <property type="entry name" value="Lambda_DNA-bd_dom_sf"/>
</dbReference>
<dbReference type="PANTHER" id="PTHR43236">
    <property type="entry name" value="ANTITOXIN HIGA1"/>
    <property type="match status" value="1"/>
</dbReference>
<evidence type="ECO:0000313" key="3">
    <source>
        <dbReference type="EMBL" id="GAL94563.1"/>
    </source>
</evidence>
<dbReference type="InterPro" id="IPR010359">
    <property type="entry name" value="IrrE_HExxH"/>
</dbReference>
<accession>A0A0A1VYK4</accession>
<dbReference type="Pfam" id="PF01381">
    <property type="entry name" value="HTH_3"/>
    <property type="match status" value="1"/>
</dbReference>
<dbReference type="InterPro" id="IPR052345">
    <property type="entry name" value="Rad_response_metalloprotease"/>
</dbReference>
<protein>
    <submittedName>
        <fullName evidence="3">Zn peptidase with DNA binding</fullName>
    </submittedName>
</protein>
<reference evidence="4" key="1">
    <citation type="journal article" date="2015" name="Genome">
        <title>Whole Genome Sequence of the Non-Microcystin-Producing Microcystis aeruginosa Strain NIES-44.</title>
        <authorList>
            <person name="Okano K."/>
            <person name="Miyata N."/>
            <person name="Ozaki Y."/>
        </authorList>
    </citation>
    <scope>NUCLEOTIDE SEQUENCE [LARGE SCALE GENOMIC DNA]</scope>
    <source>
        <strain evidence="4">NIES-44</strain>
    </source>
</reference>
<name>A0A0A1VYK4_MICAE</name>
<comment type="caution">
    <text evidence="3">The sequence shown here is derived from an EMBL/GenBank/DDBJ whole genome shotgun (WGS) entry which is preliminary data.</text>
</comment>
<dbReference type="CDD" id="cd00093">
    <property type="entry name" value="HTH_XRE"/>
    <property type="match status" value="1"/>
</dbReference>
<sequence length="395" mass="45832">MGEKLTGVNPKIIQWARERARYSLESVAVKLKKDVSVIEKWESGEDFPTYSQLEKLAEIYKRPLALFFFPEPPLEAEEKQEFITLPDFEIENLAADTIYALRQAKAMQLSLQEINNGINPSTKKIFQDIAVSSSDDLRILAEQIRNYLNVTLEEQLTWNDQETALKKWRSAVEEAGIFIFKRSFKQREISGFCLIDIEFPIIYLNNSTEKSRQIFTIFHELAHILLQTNGITKSDDRYINSLQGANKSIEIFCNKFAAEFLLPNHVFSEIIRETVVNVNDNDKIISKISSDYKVSREVVLRKLLDNNFISQKEYTLKVNEWYSEQVGKSQDKNKKSGGNPYANQATYLGENYLKLVFNKYYQGQYDIERVADYLNIKKVATVEKLEQYLLDKGLF</sequence>
<proteinExistence type="inferred from homology"/>
<gene>
    <name evidence="3" type="ORF">N44_03143</name>
</gene>
<dbReference type="EMBL" id="BBPA01000059">
    <property type="protein sequence ID" value="GAL94563.1"/>
    <property type="molecule type" value="Genomic_DNA"/>
</dbReference>
<dbReference type="PROSITE" id="PS50943">
    <property type="entry name" value="HTH_CROC1"/>
    <property type="match status" value="1"/>
</dbReference>
<evidence type="ECO:0000313" key="4">
    <source>
        <dbReference type="Proteomes" id="UP000030321"/>
    </source>
</evidence>